<feature type="domain" description="DUF4408" evidence="3">
    <location>
        <begin position="37"/>
        <end position="69"/>
    </location>
</feature>
<dbReference type="OrthoDB" id="1933168at2759"/>
<feature type="region of interest" description="Disordered" evidence="1">
    <location>
        <begin position="148"/>
        <end position="283"/>
    </location>
</feature>
<sequence length="318" mass="35009">MLVSARVLMLGTAMVSAAVMVRLSVPAISAFLFFEVPRIYKALVIWLTPPYLYFVINGIIISIAASSRFQKVALEEEGLEAVAIPEVRPDPPPPPAAAVVEFQIGDGAEELDGSGRRMKDDDAGGGVVVRDGDDEDFVISRSSWTPKSRYSREVAPAAELESPAAEKPLVSERFGSRRSVKASPEGRPLGVARPKKSETLENTWKTITDGRPMPLTRHLRKSDTWGTDGKGREATASPPVRKSETFSEQRVTTPSPSASPGRSGGGSGRLIRREPSPGQDELNRRVEAFIKKFNEEMRLQRQDSFKHYMDMISRTKQQ</sequence>
<keyword evidence="2" id="KW-0812">Transmembrane</keyword>
<dbReference type="EMBL" id="LR743591">
    <property type="protein sequence ID" value="CAA2618697.1"/>
    <property type="molecule type" value="Genomic_DNA"/>
</dbReference>
<feature type="transmembrane region" description="Helical" evidence="2">
    <location>
        <begin position="39"/>
        <end position="65"/>
    </location>
</feature>
<name>A0A7I8ILM2_SPIIN</name>
<feature type="compositionally biased region" description="Low complexity" evidence="1">
    <location>
        <begin position="155"/>
        <end position="168"/>
    </location>
</feature>
<protein>
    <recommendedName>
        <fullName evidence="3">DUF4408 domain-containing protein</fullName>
    </recommendedName>
</protein>
<dbReference type="AlphaFoldDB" id="A0A7I8ILM2"/>
<evidence type="ECO:0000256" key="2">
    <source>
        <dbReference type="SAM" id="Phobius"/>
    </source>
</evidence>
<dbReference type="Proteomes" id="UP000663760">
    <property type="component" value="Chromosome 4"/>
</dbReference>
<dbReference type="Pfam" id="PF05553">
    <property type="entry name" value="DUF761"/>
    <property type="match status" value="1"/>
</dbReference>
<keyword evidence="2" id="KW-1133">Transmembrane helix</keyword>
<evidence type="ECO:0000313" key="4">
    <source>
        <dbReference type="EMBL" id="CAA2618697.1"/>
    </source>
</evidence>
<dbReference type="EMBL" id="LR746267">
    <property type="protein sequence ID" value="CAA7394675.1"/>
    <property type="molecule type" value="Genomic_DNA"/>
</dbReference>
<proteinExistence type="predicted"/>
<dbReference type="InterPro" id="IPR008480">
    <property type="entry name" value="DUF761_pln"/>
</dbReference>
<evidence type="ECO:0000256" key="1">
    <source>
        <dbReference type="SAM" id="MobiDB-lite"/>
    </source>
</evidence>
<organism evidence="4">
    <name type="scientific">Spirodela intermedia</name>
    <name type="common">Intermediate duckweed</name>
    <dbReference type="NCBI Taxonomy" id="51605"/>
    <lineage>
        <taxon>Eukaryota</taxon>
        <taxon>Viridiplantae</taxon>
        <taxon>Streptophyta</taxon>
        <taxon>Embryophyta</taxon>
        <taxon>Tracheophyta</taxon>
        <taxon>Spermatophyta</taxon>
        <taxon>Magnoliopsida</taxon>
        <taxon>Liliopsida</taxon>
        <taxon>Araceae</taxon>
        <taxon>Lemnoideae</taxon>
        <taxon>Spirodela</taxon>
    </lineage>
</organism>
<dbReference type="Pfam" id="PF14364">
    <property type="entry name" value="DUF4408"/>
    <property type="match status" value="1"/>
</dbReference>
<dbReference type="InterPro" id="IPR025520">
    <property type="entry name" value="DUF4408"/>
</dbReference>
<gene>
    <name evidence="4" type="ORF">SI7747_04004864</name>
    <name evidence="5" type="ORF">SI8410_04005336</name>
</gene>
<dbReference type="PANTHER" id="PTHR33098">
    <property type="entry name" value="COTTON FIBER (DUF761)"/>
    <property type="match status" value="1"/>
</dbReference>
<evidence type="ECO:0000313" key="5">
    <source>
        <dbReference type="EMBL" id="CAA7394675.1"/>
    </source>
</evidence>
<evidence type="ECO:0000259" key="3">
    <source>
        <dbReference type="Pfam" id="PF14364"/>
    </source>
</evidence>
<evidence type="ECO:0000313" key="6">
    <source>
        <dbReference type="Proteomes" id="UP000663760"/>
    </source>
</evidence>
<keyword evidence="2" id="KW-0472">Membrane</keyword>
<feature type="transmembrane region" description="Helical" evidence="2">
    <location>
        <begin position="7"/>
        <end position="33"/>
    </location>
</feature>
<accession>A0A7I8ILM2</accession>
<dbReference type="PANTHER" id="PTHR33098:SF109">
    <property type="entry name" value="OS07G0563400 PROTEIN"/>
    <property type="match status" value="1"/>
</dbReference>
<reference evidence="4" key="1">
    <citation type="submission" date="2019-12" db="EMBL/GenBank/DDBJ databases">
        <authorList>
            <person name="Scholz U."/>
            <person name="Mascher M."/>
            <person name="Fiebig A."/>
        </authorList>
    </citation>
    <scope>NUCLEOTIDE SEQUENCE</scope>
</reference>
<keyword evidence="6" id="KW-1185">Reference proteome</keyword>
<feature type="compositionally biased region" description="Basic and acidic residues" evidence="1">
    <location>
        <begin position="271"/>
        <end position="283"/>
    </location>
</feature>